<protein>
    <submittedName>
        <fullName evidence="7">Procollagen galactosyltransferase 2</fullName>
    </submittedName>
</protein>
<evidence type="ECO:0000256" key="3">
    <source>
        <dbReference type="ARBA" id="ARBA00022824"/>
    </source>
</evidence>
<keyword evidence="3" id="KW-0256">Endoplasmic reticulum</keyword>
<organism evidence="7 8">
    <name type="scientific">Merluccius polli</name>
    <name type="common">Benguela hake</name>
    <name type="synonym">Merluccius cadenati</name>
    <dbReference type="NCBI Taxonomy" id="89951"/>
    <lineage>
        <taxon>Eukaryota</taxon>
        <taxon>Metazoa</taxon>
        <taxon>Chordata</taxon>
        <taxon>Craniata</taxon>
        <taxon>Vertebrata</taxon>
        <taxon>Euteleostomi</taxon>
        <taxon>Actinopterygii</taxon>
        <taxon>Neopterygii</taxon>
        <taxon>Teleostei</taxon>
        <taxon>Neoteleostei</taxon>
        <taxon>Acanthomorphata</taxon>
        <taxon>Zeiogadaria</taxon>
        <taxon>Gadariae</taxon>
        <taxon>Gadiformes</taxon>
        <taxon>Gadoidei</taxon>
        <taxon>Merlucciidae</taxon>
        <taxon>Merluccius</taxon>
    </lineage>
</organism>
<dbReference type="PANTHER" id="PTHR10730:SF8">
    <property type="entry name" value="PROCOLLAGEN GALACTOSYLTRANSFERASE 2"/>
    <property type="match status" value="1"/>
</dbReference>
<name>A0AA47MHN0_MERPO</name>
<dbReference type="InterPro" id="IPR002654">
    <property type="entry name" value="Glyco_trans_25"/>
</dbReference>
<evidence type="ECO:0000259" key="6">
    <source>
        <dbReference type="Pfam" id="PF01755"/>
    </source>
</evidence>
<sequence length="657" mass="75551">MPAVGAVGIALTLALLAALAEPATPLAEPATLVQDAAAARPESPLLRPKVMIAVLARNAAHSLPYYLGCIDRLDYPKERIAIWAATDHNVDNTTAMLRDWLKRAQSLYHYVEWRPMEEPRSYTDEWGPKHWPPTRFNHVMKLRQAALKAAKERWADYILFVDSDNLLTNPQVLNLMMAENLTLLAPMMESRSLYSNFWYYQPIREWKRLGCFPVPMIHSTFLLDLRRDASRDLSFYPPHPDYSWAFDDIMVFAFSARQADVQMYVCNREHYGFLAVPLKAQQSVDDESESFIHTITEALIDHDVQPSEYLYSPPTSQEKMGFDEIYLINLKRRLDRRNRMLNTMASLGLHATLMDAVDGKALNTSQLQALGIEMMPGYKDPYSGRVLTRGEIGCFLSHHSTWVQVVERGLRQILVLEDDVRFEPRFKRRLQAIMDDIDKTQLDWDLIYVGRKRMQVQQPERSIKDVNNLVVADYSYWTLGYALSQQGARKLLAAQPLSKMLPVDEFLPVMFNKHPNTEFMSHFEPRDLRAFSAEPLLVYPTHYTGEPGYVSDTETSTIWDDEAVATDWDRQHARKTAQQDRIHAVAQNSDDWHCETPGLLVEGQEEEKRSVCLWREVLTTAMADTSPPRATDVQYPPLVSDRPVHRNLNFNIPILLL</sequence>
<evidence type="ECO:0000256" key="5">
    <source>
        <dbReference type="SAM" id="SignalP"/>
    </source>
</evidence>
<evidence type="ECO:0000256" key="4">
    <source>
        <dbReference type="ARBA" id="ARBA00023180"/>
    </source>
</evidence>
<reference evidence="7" key="1">
    <citation type="journal article" date="2023" name="Front. Mar. Sci.">
        <title>A new Merluccius polli reference genome to investigate the effects of global change in West African waters.</title>
        <authorList>
            <person name="Mateo J.L."/>
            <person name="Blanco-Fernandez C."/>
            <person name="Garcia-Vazquez E."/>
            <person name="Machado-Schiaffino G."/>
        </authorList>
    </citation>
    <scope>NUCLEOTIDE SEQUENCE</scope>
    <source>
        <strain evidence="7">C29</strain>
        <tissue evidence="7">Fin</tissue>
    </source>
</reference>
<dbReference type="InterPro" id="IPR029044">
    <property type="entry name" value="Nucleotide-diphossugar_trans"/>
</dbReference>
<evidence type="ECO:0000256" key="1">
    <source>
        <dbReference type="ARBA" id="ARBA00006721"/>
    </source>
</evidence>
<gene>
    <name evidence="7" type="primary">COLGALT2</name>
    <name evidence="7" type="ORF">N1851_022544</name>
</gene>
<dbReference type="Proteomes" id="UP001174136">
    <property type="component" value="Unassembled WGS sequence"/>
</dbReference>
<dbReference type="CDD" id="cd06532">
    <property type="entry name" value="Glyco_transf_25"/>
    <property type="match status" value="1"/>
</dbReference>
<dbReference type="Pfam" id="PF01755">
    <property type="entry name" value="Glyco_transf_25"/>
    <property type="match status" value="1"/>
</dbReference>
<comment type="similarity">
    <text evidence="1">Belongs to the glycosyltransferase 25 family.</text>
</comment>
<keyword evidence="4" id="KW-0325">Glycoprotein</keyword>
<accession>A0AA47MHN0</accession>
<dbReference type="InterPro" id="IPR050757">
    <property type="entry name" value="Collagen_mod_GT25"/>
</dbReference>
<evidence type="ECO:0000313" key="7">
    <source>
        <dbReference type="EMBL" id="KAK0140483.1"/>
    </source>
</evidence>
<dbReference type="AlphaFoldDB" id="A0AA47MHN0"/>
<dbReference type="GO" id="GO:0050211">
    <property type="term" value="F:procollagen galactosyltransferase activity"/>
    <property type="evidence" value="ECO:0007669"/>
    <property type="project" value="TreeGrafter"/>
</dbReference>
<keyword evidence="7" id="KW-0808">Transferase</keyword>
<dbReference type="Gene3D" id="3.90.550.10">
    <property type="entry name" value="Spore Coat Polysaccharide Biosynthesis Protein SpsA, Chain A"/>
    <property type="match status" value="1"/>
</dbReference>
<keyword evidence="2 5" id="KW-0732">Signal</keyword>
<dbReference type="PANTHER" id="PTHR10730">
    <property type="entry name" value="PROCOLLAGEN-LYSINE,2-OXOGLUTARATE 5-DIOXYGENASE/GLYCOSYLTRANSFERASE 25 FAMILY MEMBER"/>
    <property type="match status" value="1"/>
</dbReference>
<evidence type="ECO:0000256" key="2">
    <source>
        <dbReference type="ARBA" id="ARBA00022729"/>
    </source>
</evidence>
<keyword evidence="8" id="KW-1185">Reference proteome</keyword>
<dbReference type="EMBL" id="JAOPHQ010004092">
    <property type="protein sequence ID" value="KAK0140483.1"/>
    <property type="molecule type" value="Genomic_DNA"/>
</dbReference>
<feature type="domain" description="Glycosyl transferase family 25" evidence="6">
    <location>
        <begin position="323"/>
        <end position="506"/>
    </location>
</feature>
<feature type="chain" id="PRO_5041336608" evidence="5">
    <location>
        <begin position="23"/>
        <end position="657"/>
    </location>
</feature>
<feature type="signal peptide" evidence="5">
    <location>
        <begin position="1"/>
        <end position="22"/>
    </location>
</feature>
<dbReference type="FunFam" id="3.90.550.10:FF:000048">
    <property type="entry name" value="Glycosyltransferase 25 family member 1"/>
    <property type="match status" value="1"/>
</dbReference>
<evidence type="ECO:0000313" key="8">
    <source>
        <dbReference type="Proteomes" id="UP001174136"/>
    </source>
</evidence>
<dbReference type="CDD" id="cd00761">
    <property type="entry name" value="Glyco_tranf_GTA_type"/>
    <property type="match status" value="1"/>
</dbReference>
<dbReference type="SUPFAM" id="SSF53448">
    <property type="entry name" value="Nucleotide-diphospho-sugar transferases"/>
    <property type="match status" value="1"/>
</dbReference>
<proteinExistence type="inferred from homology"/>
<keyword evidence="7" id="KW-0328">Glycosyltransferase</keyword>
<comment type="caution">
    <text evidence="7">The sequence shown here is derived from an EMBL/GenBank/DDBJ whole genome shotgun (WGS) entry which is preliminary data.</text>
</comment>